<name>A0AAV7RPP6_PLEWA</name>
<reference evidence="1" key="1">
    <citation type="journal article" date="2022" name="bioRxiv">
        <title>Sequencing and chromosome-scale assembly of the giantPleurodeles waltlgenome.</title>
        <authorList>
            <person name="Brown T."/>
            <person name="Elewa A."/>
            <person name="Iarovenko S."/>
            <person name="Subramanian E."/>
            <person name="Araus A.J."/>
            <person name="Petzold A."/>
            <person name="Susuki M."/>
            <person name="Suzuki K.-i.T."/>
            <person name="Hayashi T."/>
            <person name="Toyoda A."/>
            <person name="Oliveira C."/>
            <person name="Osipova E."/>
            <person name="Leigh N.D."/>
            <person name="Simon A."/>
            <person name="Yun M.H."/>
        </authorList>
    </citation>
    <scope>NUCLEOTIDE SEQUENCE</scope>
    <source>
        <strain evidence="1">20211129_DDA</strain>
        <tissue evidence="1">Liver</tissue>
    </source>
</reference>
<keyword evidence="2" id="KW-1185">Reference proteome</keyword>
<evidence type="ECO:0000313" key="2">
    <source>
        <dbReference type="Proteomes" id="UP001066276"/>
    </source>
</evidence>
<evidence type="ECO:0000313" key="1">
    <source>
        <dbReference type="EMBL" id="KAJ1152908.1"/>
    </source>
</evidence>
<dbReference type="Proteomes" id="UP001066276">
    <property type="component" value="Chromosome 5"/>
</dbReference>
<accession>A0AAV7RPP6</accession>
<comment type="caution">
    <text evidence="1">The sequence shown here is derived from an EMBL/GenBank/DDBJ whole genome shotgun (WGS) entry which is preliminary data.</text>
</comment>
<sequence length="103" mass="11510">MRPSMVAIVKDRVTSDTFQCEDVLELDYDAESEEWEKGEVCKDDGVGSNWMVGTGENSQETGIGVLQESNTDIGGTQGWRKLPELVDRHQKNDVSLSACKKDW</sequence>
<proteinExistence type="predicted"/>
<dbReference type="AlphaFoldDB" id="A0AAV7RPP6"/>
<gene>
    <name evidence="1" type="ORF">NDU88_005682</name>
</gene>
<dbReference type="EMBL" id="JANPWB010000009">
    <property type="protein sequence ID" value="KAJ1152908.1"/>
    <property type="molecule type" value="Genomic_DNA"/>
</dbReference>
<protein>
    <submittedName>
        <fullName evidence="1">Uncharacterized protein</fullName>
    </submittedName>
</protein>
<organism evidence="1 2">
    <name type="scientific">Pleurodeles waltl</name>
    <name type="common">Iberian ribbed newt</name>
    <dbReference type="NCBI Taxonomy" id="8319"/>
    <lineage>
        <taxon>Eukaryota</taxon>
        <taxon>Metazoa</taxon>
        <taxon>Chordata</taxon>
        <taxon>Craniata</taxon>
        <taxon>Vertebrata</taxon>
        <taxon>Euteleostomi</taxon>
        <taxon>Amphibia</taxon>
        <taxon>Batrachia</taxon>
        <taxon>Caudata</taxon>
        <taxon>Salamandroidea</taxon>
        <taxon>Salamandridae</taxon>
        <taxon>Pleurodelinae</taxon>
        <taxon>Pleurodeles</taxon>
    </lineage>
</organism>